<keyword evidence="7" id="KW-1185">Reference proteome</keyword>
<dbReference type="EC" id="1.1.1.60" evidence="6"/>
<keyword evidence="2" id="KW-0520">NAD</keyword>
<dbReference type="EMBL" id="CP042912">
    <property type="protein sequence ID" value="QEG24220.1"/>
    <property type="molecule type" value="Genomic_DNA"/>
</dbReference>
<sequence length="304" mass="31814">MEYKLTTPDETRIGWVGTGVMGLSMCRNLMEAGYQATIFSRTKAKAQTLLDAGATWADSPREVAEASDVSFAIVGMPEDVHSVFLGDEGLLAGASAGSIVVDMTTSKPELAVRIDEAAKAKSVAAIDAPVSGGDVGAKSGALSIMIGGEADAVAAVQPLFDVMGKTVVHQGPAGSGQHTKMVNQILVAAGMLGVCESLLYALKSGLDLQTVLKSVSSGAAGSWALSNLGPRIIEGNFDPGFFVEHFVKDLNIAFEESSRMGLKLRGLELARELYIELEKAGFGKDGTQALQKTLARDSGFEWPS</sequence>
<dbReference type="PANTHER" id="PTHR43060">
    <property type="entry name" value="3-HYDROXYISOBUTYRATE DEHYDROGENASE-LIKE 1, MITOCHONDRIAL-RELATED"/>
    <property type="match status" value="1"/>
</dbReference>
<dbReference type="PANTHER" id="PTHR43060:SF15">
    <property type="entry name" value="3-HYDROXYISOBUTYRATE DEHYDROGENASE-LIKE 1, MITOCHONDRIAL-RELATED"/>
    <property type="match status" value="1"/>
</dbReference>
<keyword evidence="1 6" id="KW-0560">Oxidoreductase</keyword>
<dbReference type="Gene3D" id="1.10.1040.10">
    <property type="entry name" value="N-(1-d-carboxylethyl)-l-norvaline Dehydrogenase, domain 2"/>
    <property type="match status" value="1"/>
</dbReference>
<evidence type="ECO:0000256" key="1">
    <source>
        <dbReference type="ARBA" id="ARBA00023002"/>
    </source>
</evidence>
<dbReference type="Gene3D" id="3.40.50.720">
    <property type="entry name" value="NAD(P)-binding Rossmann-like Domain"/>
    <property type="match status" value="1"/>
</dbReference>
<gene>
    <name evidence="6" type="primary">garR</name>
    <name evidence="6" type="ORF">MFFC18_41370</name>
</gene>
<dbReference type="GO" id="GO:0008679">
    <property type="term" value="F:2-hydroxy-3-oxopropionate reductase activity"/>
    <property type="evidence" value="ECO:0007669"/>
    <property type="project" value="UniProtKB-EC"/>
</dbReference>
<evidence type="ECO:0000256" key="3">
    <source>
        <dbReference type="PIRSR" id="PIRSR000103-1"/>
    </source>
</evidence>
<dbReference type="Pfam" id="PF03446">
    <property type="entry name" value="NAD_binding_2"/>
    <property type="match status" value="1"/>
</dbReference>
<dbReference type="InterPro" id="IPR029154">
    <property type="entry name" value="HIBADH-like_NADP-bd"/>
</dbReference>
<dbReference type="GO" id="GO:0051287">
    <property type="term" value="F:NAD binding"/>
    <property type="evidence" value="ECO:0007669"/>
    <property type="project" value="InterPro"/>
</dbReference>
<name>A0A5B9PG56_9BACT</name>
<dbReference type="PIRSF" id="PIRSF000103">
    <property type="entry name" value="HIBADH"/>
    <property type="match status" value="1"/>
</dbReference>
<dbReference type="AlphaFoldDB" id="A0A5B9PG56"/>
<dbReference type="SUPFAM" id="SSF51735">
    <property type="entry name" value="NAD(P)-binding Rossmann-fold domains"/>
    <property type="match status" value="1"/>
</dbReference>
<evidence type="ECO:0000313" key="6">
    <source>
        <dbReference type="EMBL" id="QEG24220.1"/>
    </source>
</evidence>
<dbReference type="Proteomes" id="UP000322214">
    <property type="component" value="Chromosome"/>
</dbReference>
<dbReference type="InterPro" id="IPR006115">
    <property type="entry name" value="6PGDH_NADP-bd"/>
</dbReference>
<dbReference type="InterPro" id="IPR013328">
    <property type="entry name" value="6PGD_dom2"/>
</dbReference>
<evidence type="ECO:0000259" key="4">
    <source>
        <dbReference type="Pfam" id="PF03446"/>
    </source>
</evidence>
<dbReference type="RefSeq" id="WP_075083586.1">
    <property type="nucleotide sequence ID" value="NZ_CP042912.1"/>
</dbReference>
<dbReference type="Pfam" id="PF14833">
    <property type="entry name" value="NAD_binding_11"/>
    <property type="match status" value="1"/>
</dbReference>
<dbReference type="GO" id="GO:0050661">
    <property type="term" value="F:NADP binding"/>
    <property type="evidence" value="ECO:0007669"/>
    <property type="project" value="InterPro"/>
</dbReference>
<reference evidence="6 7" key="1">
    <citation type="submission" date="2019-08" db="EMBL/GenBank/DDBJ databases">
        <title>Deep-cultivation of Planctomycetes and their phenomic and genomic characterization uncovers novel biology.</title>
        <authorList>
            <person name="Wiegand S."/>
            <person name="Jogler M."/>
            <person name="Boedeker C."/>
            <person name="Pinto D."/>
            <person name="Vollmers J."/>
            <person name="Rivas-Marin E."/>
            <person name="Kohn T."/>
            <person name="Peeters S.H."/>
            <person name="Heuer A."/>
            <person name="Rast P."/>
            <person name="Oberbeckmann S."/>
            <person name="Bunk B."/>
            <person name="Jeske O."/>
            <person name="Meyerdierks A."/>
            <person name="Storesund J.E."/>
            <person name="Kallscheuer N."/>
            <person name="Luecker S."/>
            <person name="Lage O.M."/>
            <person name="Pohl T."/>
            <person name="Merkel B.J."/>
            <person name="Hornburger P."/>
            <person name="Mueller R.-W."/>
            <person name="Bruemmer F."/>
            <person name="Labrenz M."/>
            <person name="Spormann A.M."/>
            <person name="Op den Camp H."/>
            <person name="Overmann J."/>
            <person name="Amann R."/>
            <person name="Jetten M.S.M."/>
            <person name="Mascher T."/>
            <person name="Medema M.H."/>
            <person name="Devos D.P."/>
            <person name="Kaster A.-K."/>
            <person name="Ovreas L."/>
            <person name="Rohde M."/>
            <person name="Galperin M.Y."/>
            <person name="Jogler C."/>
        </authorList>
    </citation>
    <scope>NUCLEOTIDE SEQUENCE [LARGE SCALE GENOMIC DNA]</scope>
    <source>
        <strain evidence="6 7">FC18</strain>
    </source>
</reference>
<evidence type="ECO:0000256" key="2">
    <source>
        <dbReference type="ARBA" id="ARBA00023027"/>
    </source>
</evidence>
<dbReference type="KEGG" id="mff:MFFC18_41370"/>
<protein>
    <submittedName>
        <fullName evidence="6">2-hydroxy-3-oxopropionate reductase</fullName>
        <ecNumber evidence="6">1.1.1.60</ecNumber>
    </submittedName>
</protein>
<feature type="domain" description="3-hydroxyisobutyrate dehydrogenase-like NAD-binding" evidence="5">
    <location>
        <begin position="174"/>
        <end position="291"/>
    </location>
</feature>
<dbReference type="OrthoDB" id="9786703at2"/>
<dbReference type="InterPro" id="IPR036291">
    <property type="entry name" value="NAD(P)-bd_dom_sf"/>
</dbReference>
<organism evidence="6 7">
    <name type="scientific">Mariniblastus fucicola</name>
    <dbReference type="NCBI Taxonomy" id="980251"/>
    <lineage>
        <taxon>Bacteria</taxon>
        <taxon>Pseudomonadati</taxon>
        <taxon>Planctomycetota</taxon>
        <taxon>Planctomycetia</taxon>
        <taxon>Pirellulales</taxon>
        <taxon>Pirellulaceae</taxon>
        <taxon>Mariniblastus</taxon>
    </lineage>
</organism>
<proteinExistence type="predicted"/>
<dbReference type="InterPro" id="IPR015815">
    <property type="entry name" value="HIBADH-related"/>
</dbReference>
<dbReference type="InterPro" id="IPR008927">
    <property type="entry name" value="6-PGluconate_DH-like_C_sf"/>
</dbReference>
<feature type="domain" description="6-phosphogluconate dehydrogenase NADP-binding" evidence="4">
    <location>
        <begin position="12"/>
        <end position="171"/>
    </location>
</feature>
<dbReference type="SUPFAM" id="SSF48179">
    <property type="entry name" value="6-phosphogluconate dehydrogenase C-terminal domain-like"/>
    <property type="match status" value="1"/>
</dbReference>
<dbReference type="STRING" id="980251.GCA_001642875_00713"/>
<accession>A0A5B9PG56</accession>
<evidence type="ECO:0000259" key="5">
    <source>
        <dbReference type="Pfam" id="PF14833"/>
    </source>
</evidence>
<feature type="active site" evidence="3">
    <location>
        <position position="180"/>
    </location>
</feature>
<evidence type="ECO:0000313" key="7">
    <source>
        <dbReference type="Proteomes" id="UP000322214"/>
    </source>
</evidence>